<proteinExistence type="predicted"/>
<feature type="signal peptide" evidence="1">
    <location>
        <begin position="1"/>
        <end position="21"/>
    </location>
</feature>
<dbReference type="EMBL" id="VIFM01000074">
    <property type="protein sequence ID" value="TQF14219.1"/>
    <property type="molecule type" value="Genomic_DNA"/>
</dbReference>
<organism evidence="2 3">
    <name type="scientific">Myxococcus llanfairpwllgwyngyllgogerychwyrndrobwllllantysiliogogogochensis</name>
    <dbReference type="NCBI Taxonomy" id="2590453"/>
    <lineage>
        <taxon>Bacteria</taxon>
        <taxon>Pseudomonadati</taxon>
        <taxon>Myxococcota</taxon>
        <taxon>Myxococcia</taxon>
        <taxon>Myxococcales</taxon>
        <taxon>Cystobacterineae</taxon>
        <taxon>Myxococcaceae</taxon>
        <taxon>Myxococcus</taxon>
    </lineage>
</organism>
<feature type="chain" id="PRO_5021978773" description="Lipoprotein" evidence="1">
    <location>
        <begin position="22"/>
        <end position="187"/>
    </location>
</feature>
<evidence type="ECO:0000256" key="1">
    <source>
        <dbReference type="SAM" id="SignalP"/>
    </source>
</evidence>
<reference evidence="2 3" key="1">
    <citation type="submission" date="2019-06" db="EMBL/GenBank/DDBJ databases">
        <authorList>
            <person name="Livingstone P."/>
            <person name="Whitworth D."/>
        </authorList>
    </citation>
    <scope>NUCLEOTIDE SEQUENCE [LARGE SCALE GENOMIC DNA]</scope>
    <source>
        <strain evidence="2 3">AM401</strain>
    </source>
</reference>
<dbReference type="Proteomes" id="UP000315369">
    <property type="component" value="Unassembled WGS sequence"/>
</dbReference>
<keyword evidence="1" id="KW-0732">Signal</keyword>
<keyword evidence="3" id="KW-1185">Reference proteome</keyword>
<accession>A0A540WZ03</accession>
<evidence type="ECO:0000313" key="2">
    <source>
        <dbReference type="EMBL" id="TQF14219.1"/>
    </source>
</evidence>
<protein>
    <recommendedName>
        <fullName evidence="4">Lipoprotein</fullName>
    </recommendedName>
</protein>
<comment type="caution">
    <text evidence="2">The sequence shown here is derived from an EMBL/GenBank/DDBJ whole genome shotgun (WGS) entry which is preliminary data.</text>
</comment>
<name>A0A540WZ03_9BACT</name>
<dbReference type="RefSeq" id="WP_141644075.1">
    <property type="nucleotide sequence ID" value="NZ_VIFM01000074.1"/>
</dbReference>
<dbReference type="AlphaFoldDB" id="A0A540WZ03"/>
<evidence type="ECO:0000313" key="3">
    <source>
        <dbReference type="Proteomes" id="UP000315369"/>
    </source>
</evidence>
<gene>
    <name evidence="2" type="ORF">FJV41_19820</name>
</gene>
<evidence type="ECO:0008006" key="4">
    <source>
        <dbReference type="Google" id="ProtNLM"/>
    </source>
</evidence>
<sequence>MKSVVRVVLLALVLGFTAARAEPLPPGLTETEWLHSEDLAKRKVADIFAEFGRQSGYREGQELGATDAKCMFAVAAEAVVRAARTRATTAAVKERFTRAIQWLEEEVAKWCSRNGPPPGNRAIQMLKLAGQKAHNSTLNRDAGGLLPSGWKKQLDALLKKDEWTPGEVALVGTVVFVLLAREAVPIP</sequence>